<evidence type="ECO:0000256" key="1">
    <source>
        <dbReference type="SAM" id="MobiDB-lite"/>
    </source>
</evidence>
<dbReference type="RefSeq" id="WP_244605683.1">
    <property type="nucleotide sequence ID" value="NZ_LR536450.1"/>
</dbReference>
<dbReference type="EMBL" id="LR536450">
    <property type="protein sequence ID" value="VFU07616.1"/>
    <property type="molecule type" value="Genomic_DNA"/>
</dbReference>
<name>A0A4U8Z0B2_METTU</name>
<evidence type="ECO:0000256" key="2">
    <source>
        <dbReference type="SAM" id="SignalP"/>
    </source>
</evidence>
<feature type="compositionally biased region" description="Basic residues" evidence="1">
    <location>
        <begin position="124"/>
        <end position="157"/>
    </location>
</feature>
<keyword evidence="2" id="KW-0732">Signal</keyword>
<evidence type="ECO:0008006" key="5">
    <source>
        <dbReference type="Google" id="ProtNLM"/>
    </source>
</evidence>
<reference evidence="3 4" key="1">
    <citation type="submission" date="2019-03" db="EMBL/GenBank/DDBJ databases">
        <authorList>
            <person name="Kox A.R. M."/>
        </authorList>
    </citation>
    <scope>NUCLEOTIDE SEQUENCE [LARGE SCALE GENOMIC DNA]</scope>
    <source>
        <strain evidence="3">MTUNDRAET4 annotated genome</strain>
    </source>
</reference>
<feature type="region of interest" description="Disordered" evidence="1">
    <location>
        <begin position="83"/>
        <end position="157"/>
    </location>
</feature>
<proteinExistence type="predicted"/>
<dbReference type="KEGG" id="mtun:MTUNDRAET4_0723"/>
<accession>A0A4U8Z0B2</accession>
<feature type="signal peptide" evidence="2">
    <location>
        <begin position="1"/>
        <end position="31"/>
    </location>
</feature>
<feature type="compositionally biased region" description="Low complexity" evidence="1">
    <location>
        <begin position="84"/>
        <end position="118"/>
    </location>
</feature>
<dbReference type="Proteomes" id="UP000294360">
    <property type="component" value="Chromosome"/>
</dbReference>
<dbReference type="AlphaFoldDB" id="A0A4U8Z0B2"/>
<organism evidence="3 4">
    <name type="scientific">Methylocella tundrae</name>
    <dbReference type="NCBI Taxonomy" id="227605"/>
    <lineage>
        <taxon>Bacteria</taxon>
        <taxon>Pseudomonadati</taxon>
        <taxon>Pseudomonadota</taxon>
        <taxon>Alphaproteobacteria</taxon>
        <taxon>Hyphomicrobiales</taxon>
        <taxon>Beijerinckiaceae</taxon>
        <taxon>Methylocella</taxon>
    </lineage>
</organism>
<gene>
    <name evidence="3" type="ORF">MTUNDRAET4_0723</name>
</gene>
<feature type="chain" id="PRO_5020938826" description="Cysteine rich repeat-containing protein" evidence="2">
    <location>
        <begin position="32"/>
        <end position="157"/>
    </location>
</feature>
<protein>
    <recommendedName>
        <fullName evidence="5">Cysteine rich repeat-containing protein</fullName>
    </recommendedName>
</protein>
<evidence type="ECO:0000313" key="3">
    <source>
        <dbReference type="EMBL" id="VFU07616.1"/>
    </source>
</evidence>
<evidence type="ECO:0000313" key="4">
    <source>
        <dbReference type="Proteomes" id="UP000294360"/>
    </source>
</evidence>
<sequence length="157" mass="16134">MFKAMRSAGPAQLLGAAATAVLLTLTSPGRAEPTQAQIGAIRASCQSDYRANCAGVPPGGSAALACLRKNLANLSPSCQTAVNAAGGAAAPAEAAPAPAKSAPASPPAASTTPQSAPAAPLPPARRRRPRRPPRLRLPRQRQRLPQKPIRRYPRAKK</sequence>